<dbReference type="STRING" id="1592317.DPF_1239"/>
<dbReference type="Gene3D" id="3.30.470.20">
    <property type="entry name" value="ATP-grasp fold, B domain"/>
    <property type="match status" value="1"/>
</dbReference>
<dbReference type="InterPro" id="IPR011761">
    <property type="entry name" value="ATP-grasp"/>
</dbReference>
<keyword evidence="3 4" id="KW-0067">ATP-binding</keyword>
<evidence type="ECO:0000313" key="6">
    <source>
        <dbReference type="EMBL" id="GAU08528.1"/>
    </source>
</evidence>
<dbReference type="PROSITE" id="PS50975">
    <property type="entry name" value="ATP_GRASP"/>
    <property type="match status" value="1"/>
</dbReference>
<feature type="domain" description="ATP-grasp" evidence="5">
    <location>
        <begin position="87"/>
        <end position="297"/>
    </location>
</feature>
<dbReference type="AlphaFoldDB" id="A0A194AGS5"/>
<name>A0A194AGS5_9BACT</name>
<keyword evidence="1" id="KW-0436">Ligase</keyword>
<dbReference type="RefSeq" id="WP_069858786.1">
    <property type="nucleotide sequence ID" value="NZ_BDFE01000015.1"/>
</dbReference>
<dbReference type="GO" id="GO:0046872">
    <property type="term" value="F:metal ion binding"/>
    <property type="evidence" value="ECO:0007669"/>
    <property type="project" value="InterPro"/>
</dbReference>
<dbReference type="Pfam" id="PF13535">
    <property type="entry name" value="ATP-grasp_4"/>
    <property type="match status" value="1"/>
</dbReference>
<proteinExistence type="predicted"/>
<reference evidence="7" key="1">
    <citation type="submission" date="2016-06" db="EMBL/GenBank/DDBJ databases">
        <title>Draft genome sequence of Desulfoplanes formicivorans strain Pf12B.</title>
        <authorList>
            <person name="Watanabe M."/>
            <person name="Kojima H."/>
            <person name="Fukui M."/>
        </authorList>
    </citation>
    <scope>NUCLEOTIDE SEQUENCE [LARGE SCALE GENOMIC DNA]</scope>
    <source>
        <strain evidence="7">Pf12B</strain>
    </source>
</reference>
<sequence length="389" mass="44194">MFILEAPYVSDFLKQTIADRKAPVLANEMAIRHFGPDAPFLCTDDDFVARSGQGLPVYSNSENAIDWINTHLGTTGLPDTIGVFKDKIRFRELIRDMHPGYVFKGVDFAELEHLDPSAFPKPFIIKPAVGFFSLGVHKVDSDEDWPRVLEAITNEVSRIRSQYPDQVVCLDRFIVEECIQGEEFAVDVYFDHKGEPVILNILGHLFASADDVSDRVYLTSPTIIRTWLDRFTAYLGEMGSRAHLSHFPAHVELRVDKEGHIIPIEVNPMRFAGWCVADLTFHAWGFNPYTYYLDGNKPDWESILAEHEGQAVGVLVADVAADVDCASITRIDYTSLAARFSNPLELRRIDVHEYPVFAFLFARVPENDLREFRELLHSDLKEFLTIART</sequence>
<keyword evidence="2 4" id="KW-0547">Nucleotide-binding</keyword>
<evidence type="ECO:0000256" key="2">
    <source>
        <dbReference type="ARBA" id="ARBA00022741"/>
    </source>
</evidence>
<organism evidence="6 7">
    <name type="scientific">Desulfoplanes formicivorans</name>
    <dbReference type="NCBI Taxonomy" id="1592317"/>
    <lineage>
        <taxon>Bacteria</taxon>
        <taxon>Pseudomonadati</taxon>
        <taxon>Thermodesulfobacteriota</taxon>
        <taxon>Desulfovibrionia</taxon>
        <taxon>Desulfovibrionales</taxon>
        <taxon>Desulfoplanaceae</taxon>
        <taxon>Desulfoplanes</taxon>
    </lineage>
</organism>
<evidence type="ECO:0000259" key="5">
    <source>
        <dbReference type="PROSITE" id="PS50975"/>
    </source>
</evidence>
<evidence type="ECO:0000313" key="7">
    <source>
        <dbReference type="Proteomes" id="UP000095200"/>
    </source>
</evidence>
<dbReference type="Proteomes" id="UP000095200">
    <property type="component" value="Unassembled WGS sequence"/>
</dbReference>
<accession>A0A194AGS5</accession>
<dbReference type="PANTHER" id="PTHR43585">
    <property type="entry name" value="FUMIPYRROLE BIOSYNTHESIS PROTEIN C"/>
    <property type="match status" value="1"/>
</dbReference>
<dbReference type="GO" id="GO:0016874">
    <property type="term" value="F:ligase activity"/>
    <property type="evidence" value="ECO:0007669"/>
    <property type="project" value="UniProtKB-KW"/>
</dbReference>
<dbReference type="PANTHER" id="PTHR43585:SF2">
    <property type="entry name" value="ATP-GRASP ENZYME FSQD"/>
    <property type="match status" value="1"/>
</dbReference>
<dbReference type="GO" id="GO:0005524">
    <property type="term" value="F:ATP binding"/>
    <property type="evidence" value="ECO:0007669"/>
    <property type="project" value="UniProtKB-UniRule"/>
</dbReference>
<keyword evidence="7" id="KW-1185">Reference proteome</keyword>
<dbReference type="OrthoDB" id="6964321at2"/>
<dbReference type="EMBL" id="BDFE01000015">
    <property type="protein sequence ID" value="GAU08528.1"/>
    <property type="molecule type" value="Genomic_DNA"/>
</dbReference>
<dbReference type="SUPFAM" id="SSF56059">
    <property type="entry name" value="Glutathione synthetase ATP-binding domain-like"/>
    <property type="match status" value="1"/>
</dbReference>
<evidence type="ECO:0000256" key="4">
    <source>
        <dbReference type="PROSITE-ProRule" id="PRU00409"/>
    </source>
</evidence>
<dbReference type="InterPro" id="IPR052032">
    <property type="entry name" value="ATP-dep_AA_Ligase"/>
</dbReference>
<evidence type="ECO:0000256" key="3">
    <source>
        <dbReference type="ARBA" id="ARBA00022840"/>
    </source>
</evidence>
<protein>
    <submittedName>
        <fullName evidence="6">ATP-grasp domain-containing protein</fullName>
    </submittedName>
</protein>
<comment type="caution">
    <text evidence="6">The sequence shown here is derived from an EMBL/GenBank/DDBJ whole genome shotgun (WGS) entry which is preliminary data.</text>
</comment>
<gene>
    <name evidence="6" type="ORF">DPF_1239</name>
</gene>
<evidence type="ECO:0000256" key="1">
    <source>
        <dbReference type="ARBA" id="ARBA00022598"/>
    </source>
</evidence>